<evidence type="ECO:0000256" key="5">
    <source>
        <dbReference type="ARBA" id="ARBA00022984"/>
    </source>
</evidence>
<dbReference type="EMBL" id="CAFABA010000124">
    <property type="protein sequence ID" value="CAB4835391.1"/>
    <property type="molecule type" value="Genomic_DNA"/>
</dbReference>
<name>A0A6J6VR07_9ZZZZ</name>
<evidence type="ECO:0000256" key="2">
    <source>
        <dbReference type="ARBA" id="ARBA00022475"/>
    </source>
</evidence>
<dbReference type="InterPro" id="IPR004268">
    <property type="entry name" value="MurJ"/>
</dbReference>
<accession>A0A6J6VR07</accession>
<feature type="transmembrane region" description="Helical" evidence="8">
    <location>
        <begin position="316"/>
        <end position="342"/>
    </location>
</feature>
<evidence type="ECO:0000313" key="12">
    <source>
        <dbReference type="EMBL" id="CAB5007128.1"/>
    </source>
</evidence>
<evidence type="ECO:0000313" key="9">
    <source>
        <dbReference type="EMBL" id="CAB4774882.1"/>
    </source>
</evidence>
<organism evidence="9">
    <name type="scientific">freshwater metagenome</name>
    <dbReference type="NCBI Taxonomy" id="449393"/>
    <lineage>
        <taxon>unclassified sequences</taxon>
        <taxon>metagenomes</taxon>
        <taxon>ecological metagenomes</taxon>
    </lineage>
</organism>
<sequence length="513" mass="54139">MGTALSRLTGFARLIALAYVLIPAVTSTGVSADGRLADVYNLANTAPNIIYDLVLGGALTATLVPRFTKALAEDDRRAIDAIVTVSMLALAALTVLATLAAPLIIRVYTSLSSADVAQQYDRVATSLAYIFLPQIVFYGATTVFSALLNAKGKFFAAAWAPVLTNVVTIAGLLYVAQAYSDVTIEHVASSSSLRFAIGIGATLGVAAMAITLIPAVARSGTAPRFLLDFRHPAVKEVMRLSTWTFGYVIANQISLLVITVVALRQFSDYSAYTSMYLLLQLPHGLLAVTLMTTYTPRLTLAHVAGNNVLYRTLIRAGVRVLVGLLLPAAVLFVAAPSAASAITGNFSDLGSSPAVLRGFGVGLVAFSVYLFLLRGFYAMQDTRTPFIINAMQNGANVVLAVVLGFRWHAAGLAWAFSLSYIGAAIITWFKLDKALRGGLRIELLAPGVMRAFIAALPMAVAVWAVVGALDPVTVLEGVEALIVAGVLGGACYFATLAALGGMIPRYTAPARRR</sequence>
<feature type="transmembrane region" description="Helical" evidence="8">
    <location>
        <begin position="127"/>
        <end position="147"/>
    </location>
</feature>
<evidence type="ECO:0000256" key="8">
    <source>
        <dbReference type="SAM" id="Phobius"/>
    </source>
</evidence>
<feature type="transmembrane region" description="Helical" evidence="8">
    <location>
        <begin position="195"/>
        <end position="217"/>
    </location>
</feature>
<dbReference type="PRINTS" id="PR01806">
    <property type="entry name" value="VIRFACTRMVIN"/>
</dbReference>
<evidence type="ECO:0000256" key="3">
    <source>
        <dbReference type="ARBA" id="ARBA00022692"/>
    </source>
</evidence>
<dbReference type="EMBL" id="CAFBMH010000023">
    <property type="protein sequence ID" value="CAB4901936.1"/>
    <property type="molecule type" value="Genomic_DNA"/>
</dbReference>
<feature type="transmembrane region" description="Helical" evidence="8">
    <location>
        <begin position="354"/>
        <end position="373"/>
    </location>
</feature>
<evidence type="ECO:0000256" key="1">
    <source>
        <dbReference type="ARBA" id="ARBA00004651"/>
    </source>
</evidence>
<feature type="transmembrane region" description="Helical" evidence="8">
    <location>
        <begin position="79"/>
        <end position="107"/>
    </location>
</feature>
<feature type="transmembrane region" description="Helical" evidence="8">
    <location>
        <begin position="443"/>
        <end position="469"/>
    </location>
</feature>
<dbReference type="InterPro" id="IPR051050">
    <property type="entry name" value="Lipid_II_flippase_MurJ/MviN"/>
</dbReference>
<gene>
    <name evidence="9" type="ORF">UFOPK2754_03305</name>
    <name evidence="10" type="ORF">UFOPK3139_02440</name>
    <name evidence="11" type="ORF">UFOPK3543_00913</name>
    <name evidence="12" type="ORF">UFOPK3967_02036</name>
</gene>
<evidence type="ECO:0000313" key="11">
    <source>
        <dbReference type="EMBL" id="CAB4901936.1"/>
    </source>
</evidence>
<dbReference type="GO" id="GO:0034204">
    <property type="term" value="P:lipid translocation"/>
    <property type="evidence" value="ECO:0007669"/>
    <property type="project" value="TreeGrafter"/>
</dbReference>
<keyword evidence="6 8" id="KW-1133">Transmembrane helix</keyword>
<dbReference type="EMBL" id="CAEZYR010000217">
    <property type="protein sequence ID" value="CAB4774882.1"/>
    <property type="molecule type" value="Genomic_DNA"/>
</dbReference>
<feature type="transmembrane region" description="Helical" evidence="8">
    <location>
        <begin position="154"/>
        <end position="175"/>
    </location>
</feature>
<proteinExistence type="predicted"/>
<keyword evidence="7 8" id="KW-0472">Membrane</keyword>
<keyword evidence="2" id="KW-1003">Cell membrane</keyword>
<feature type="transmembrane region" description="Helical" evidence="8">
    <location>
        <begin position="275"/>
        <end position="295"/>
    </location>
</feature>
<dbReference type="PANTHER" id="PTHR47019:SF1">
    <property type="entry name" value="LIPID II FLIPPASE MURJ"/>
    <property type="match status" value="1"/>
</dbReference>
<evidence type="ECO:0000256" key="6">
    <source>
        <dbReference type="ARBA" id="ARBA00022989"/>
    </source>
</evidence>
<comment type="subcellular location">
    <subcellularLocation>
        <location evidence="1">Cell membrane</location>
        <topology evidence="1">Multi-pass membrane protein</topology>
    </subcellularLocation>
</comment>
<keyword evidence="3 8" id="KW-0812">Transmembrane</keyword>
<dbReference type="GO" id="GO:0005886">
    <property type="term" value="C:plasma membrane"/>
    <property type="evidence" value="ECO:0007669"/>
    <property type="project" value="UniProtKB-SubCell"/>
</dbReference>
<dbReference type="GO" id="GO:0015648">
    <property type="term" value="F:lipid-linked peptidoglycan transporter activity"/>
    <property type="evidence" value="ECO:0007669"/>
    <property type="project" value="TreeGrafter"/>
</dbReference>
<protein>
    <submittedName>
        <fullName evidence="9">Unannotated protein</fullName>
    </submittedName>
</protein>
<evidence type="ECO:0000256" key="4">
    <source>
        <dbReference type="ARBA" id="ARBA00022960"/>
    </source>
</evidence>
<dbReference type="GO" id="GO:0009252">
    <property type="term" value="P:peptidoglycan biosynthetic process"/>
    <property type="evidence" value="ECO:0007669"/>
    <property type="project" value="UniProtKB-KW"/>
</dbReference>
<feature type="transmembrane region" description="Helical" evidence="8">
    <location>
        <begin position="385"/>
        <end position="405"/>
    </location>
</feature>
<feature type="transmembrane region" description="Helical" evidence="8">
    <location>
        <begin position="411"/>
        <end position="431"/>
    </location>
</feature>
<dbReference type="EMBL" id="CAFBOS010000139">
    <property type="protein sequence ID" value="CAB5007128.1"/>
    <property type="molecule type" value="Genomic_DNA"/>
</dbReference>
<evidence type="ECO:0000256" key="7">
    <source>
        <dbReference type="ARBA" id="ARBA00023136"/>
    </source>
</evidence>
<feature type="transmembrane region" description="Helical" evidence="8">
    <location>
        <begin position="237"/>
        <end position="263"/>
    </location>
</feature>
<reference evidence="9" key="1">
    <citation type="submission" date="2020-05" db="EMBL/GenBank/DDBJ databases">
        <authorList>
            <person name="Chiriac C."/>
            <person name="Salcher M."/>
            <person name="Ghai R."/>
            <person name="Kavagutti S V."/>
        </authorList>
    </citation>
    <scope>NUCLEOTIDE SEQUENCE</scope>
</reference>
<feature type="transmembrane region" description="Helical" evidence="8">
    <location>
        <begin position="48"/>
        <end position="67"/>
    </location>
</feature>
<evidence type="ECO:0000313" key="10">
    <source>
        <dbReference type="EMBL" id="CAB4835391.1"/>
    </source>
</evidence>
<dbReference type="Pfam" id="PF03023">
    <property type="entry name" value="MurJ"/>
    <property type="match status" value="1"/>
</dbReference>
<feature type="transmembrane region" description="Helical" evidence="8">
    <location>
        <begin position="481"/>
        <end position="503"/>
    </location>
</feature>
<keyword evidence="5" id="KW-0573">Peptidoglycan synthesis</keyword>
<dbReference type="PANTHER" id="PTHR47019">
    <property type="entry name" value="LIPID II FLIPPASE MURJ"/>
    <property type="match status" value="1"/>
</dbReference>
<dbReference type="GO" id="GO:0008360">
    <property type="term" value="P:regulation of cell shape"/>
    <property type="evidence" value="ECO:0007669"/>
    <property type="project" value="UniProtKB-KW"/>
</dbReference>
<keyword evidence="4" id="KW-0133">Cell shape</keyword>
<dbReference type="AlphaFoldDB" id="A0A6J6VR07"/>